<gene>
    <name evidence="2" type="ORF">BDK51DRAFT_47022</name>
</gene>
<evidence type="ECO:0000256" key="1">
    <source>
        <dbReference type="SAM" id="MobiDB-lite"/>
    </source>
</evidence>
<protein>
    <submittedName>
        <fullName evidence="2">Uncharacterized protein</fullName>
    </submittedName>
</protein>
<dbReference type="Proteomes" id="UP000269721">
    <property type="component" value="Unassembled WGS sequence"/>
</dbReference>
<sequence>MSKIPAPFIKRSAPRSTTTPCDAPLHRPTNAKCAAVNEKQWRFEDEGGTTATVCGTCLEQRAKPQASKPLRTLRGRGRYWTGVGAVRARELGPPTLRLSSLHVERRGATFRGRTEDRGRLAHNESSARPTAAAVVGGVDGGVGAEMNYPSRLCFRRRVACSRGCRCPRLLDPSSSPETKPHIKVSFRVRKRLFQPYGDSPVPAVQGSPTSAFRVSSRGTCQLGPDKAKMSMFHGWKNTKGGFPNISTCPVAHQSGNSAAEDSKKDGEGFLIMEHVGPLPKKKAAAEGSQKSARKNGSAGHPNPSESRLCREVWRDSRGENGHSQPDSVQVFSLRWSQSRPAAPGA</sequence>
<organism evidence="2 3">
    <name type="scientific">Blyttiomyces helicus</name>
    <dbReference type="NCBI Taxonomy" id="388810"/>
    <lineage>
        <taxon>Eukaryota</taxon>
        <taxon>Fungi</taxon>
        <taxon>Fungi incertae sedis</taxon>
        <taxon>Chytridiomycota</taxon>
        <taxon>Chytridiomycota incertae sedis</taxon>
        <taxon>Chytridiomycetes</taxon>
        <taxon>Chytridiomycetes incertae sedis</taxon>
        <taxon>Blyttiomyces</taxon>
    </lineage>
</organism>
<accession>A0A4P9WDL4</accession>
<keyword evidence="3" id="KW-1185">Reference proteome</keyword>
<reference evidence="3" key="1">
    <citation type="journal article" date="2018" name="Nat. Microbiol.">
        <title>Leveraging single-cell genomics to expand the fungal tree of life.</title>
        <authorList>
            <person name="Ahrendt S.R."/>
            <person name="Quandt C.A."/>
            <person name="Ciobanu D."/>
            <person name="Clum A."/>
            <person name="Salamov A."/>
            <person name="Andreopoulos B."/>
            <person name="Cheng J.F."/>
            <person name="Woyke T."/>
            <person name="Pelin A."/>
            <person name="Henrissat B."/>
            <person name="Reynolds N.K."/>
            <person name="Benny G.L."/>
            <person name="Smith M.E."/>
            <person name="James T.Y."/>
            <person name="Grigoriev I.V."/>
        </authorList>
    </citation>
    <scope>NUCLEOTIDE SEQUENCE [LARGE SCALE GENOMIC DNA]</scope>
</reference>
<dbReference type="AlphaFoldDB" id="A0A4P9WDL4"/>
<evidence type="ECO:0000313" key="2">
    <source>
        <dbReference type="EMBL" id="RKO89763.1"/>
    </source>
</evidence>
<feature type="compositionally biased region" description="Basic and acidic residues" evidence="1">
    <location>
        <begin position="307"/>
        <end position="320"/>
    </location>
</feature>
<feature type="region of interest" description="Disordered" evidence="1">
    <location>
        <begin position="278"/>
        <end position="345"/>
    </location>
</feature>
<feature type="region of interest" description="Disordered" evidence="1">
    <location>
        <begin position="1"/>
        <end position="25"/>
    </location>
</feature>
<feature type="compositionally biased region" description="Polar residues" evidence="1">
    <location>
        <begin position="321"/>
        <end position="339"/>
    </location>
</feature>
<proteinExistence type="predicted"/>
<dbReference type="EMBL" id="KZ995900">
    <property type="protein sequence ID" value="RKO89763.1"/>
    <property type="molecule type" value="Genomic_DNA"/>
</dbReference>
<evidence type="ECO:0000313" key="3">
    <source>
        <dbReference type="Proteomes" id="UP000269721"/>
    </source>
</evidence>
<name>A0A4P9WDL4_9FUNG</name>